<protein>
    <submittedName>
        <fullName evidence="2">Uncharacterized protein</fullName>
    </submittedName>
</protein>
<dbReference type="EMBL" id="LGRX02033170">
    <property type="protein sequence ID" value="KAK3242431.1"/>
    <property type="molecule type" value="Genomic_DNA"/>
</dbReference>
<sequence length="142" mass="15859">MIARSVVFSFLRVRVSNAQSPLDIFDEAGPDDFQYLDEEEDVDDDDDDDDDGDEEVDDYSEEANGDSQKAEETPLFEKATSRQQQGSGVESTSASDRQASERLSKLESLVERSSGVSLEEVEDLYPFTLDDFQRDATVAILN</sequence>
<evidence type="ECO:0000313" key="3">
    <source>
        <dbReference type="Proteomes" id="UP001190700"/>
    </source>
</evidence>
<feature type="compositionally biased region" description="Acidic residues" evidence="1">
    <location>
        <begin position="24"/>
        <end position="64"/>
    </location>
</feature>
<organism evidence="2 3">
    <name type="scientific">Cymbomonas tetramitiformis</name>
    <dbReference type="NCBI Taxonomy" id="36881"/>
    <lineage>
        <taxon>Eukaryota</taxon>
        <taxon>Viridiplantae</taxon>
        <taxon>Chlorophyta</taxon>
        <taxon>Pyramimonadophyceae</taxon>
        <taxon>Pyramimonadales</taxon>
        <taxon>Pyramimonadaceae</taxon>
        <taxon>Cymbomonas</taxon>
    </lineage>
</organism>
<evidence type="ECO:0000313" key="2">
    <source>
        <dbReference type="EMBL" id="KAK3242431.1"/>
    </source>
</evidence>
<dbReference type="AlphaFoldDB" id="A0AAE0BTD0"/>
<accession>A0AAE0BTD0</accession>
<feature type="non-terminal residue" evidence="2">
    <location>
        <position position="142"/>
    </location>
</feature>
<reference evidence="2 3" key="1">
    <citation type="journal article" date="2015" name="Genome Biol. Evol.">
        <title>Comparative Genomics of a Bacterivorous Green Alga Reveals Evolutionary Causalities and Consequences of Phago-Mixotrophic Mode of Nutrition.</title>
        <authorList>
            <person name="Burns J.A."/>
            <person name="Paasch A."/>
            <person name="Narechania A."/>
            <person name="Kim E."/>
        </authorList>
    </citation>
    <scope>NUCLEOTIDE SEQUENCE [LARGE SCALE GENOMIC DNA]</scope>
    <source>
        <strain evidence="2 3">PLY_AMNH</strain>
    </source>
</reference>
<evidence type="ECO:0000256" key="1">
    <source>
        <dbReference type="SAM" id="MobiDB-lite"/>
    </source>
</evidence>
<gene>
    <name evidence="2" type="ORF">CYMTET_47872</name>
</gene>
<comment type="caution">
    <text evidence="2">The sequence shown here is derived from an EMBL/GenBank/DDBJ whole genome shotgun (WGS) entry which is preliminary data.</text>
</comment>
<dbReference type="Proteomes" id="UP001190700">
    <property type="component" value="Unassembled WGS sequence"/>
</dbReference>
<keyword evidence="3" id="KW-1185">Reference proteome</keyword>
<proteinExistence type="predicted"/>
<feature type="compositionally biased region" description="Polar residues" evidence="1">
    <location>
        <begin position="81"/>
        <end position="97"/>
    </location>
</feature>
<feature type="region of interest" description="Disordered" evidence="1">
    <location>
        <begin position="20"/>
        <end position="116"/>
    </location>
</feature>
<name>A0AAE0BTD0_9CHLO</name>
<feature type="compositionally biased region" description="Basic and acidic residues" evidence="1">
    <location>
        <begin position="98"/>
        <end position="110"/>
    </location>
</feature>